<evidence type="ECO:0000313" key="1">
    <source>
        <dbReference type="EMBL" id="OOF55439.1"/>
    </source>
</evidence>
<sequence length="584" mass="67429">MSLREFFRAELDFLKKDGQYFSKSYPHLSRFLSDEIVDPEAERIIESFAFLTARLKEKLKDNLPEISQSMIQLLWPNYLRPLPSSAILSFQPKERAISTKHVIPKGTSVFSKPVDGTACQFQTTMDVAVYPLVLEAVNSVSGTESTTIELDLESITDNGLSSLQCDELSFYLSGSDYSALTCYQWLFNYLTRICIKSGDKIIGLPIDIISPVGFDKNESLIPYPDNAFDGYRLIQEFFFFPKKFYFFKLKQLHLYLRTIEAKKFKIIFEFNRAFPKDLKLTRLDFSLYCVPILNLFEHDAVPINFDGKRDLYPVIPTGFNREHFEIFDIKNVLGSRVAKELHSTEVRGYSKFESFGHSLGLNKKGYYKSIIKDNIQETKYDHYISFVSDMNKVLENTRETVSIELDCTNHNLPELLGIGDICVPSQNTPSYIDFKNITLPVKSVRAILDETLQWKLISNLSLNYLSLTKLEILKEILLIYDFLSVYDIQAMRRTEKRLAGMEFIHTRPIDKVVKGVVYRGQKSELKINSNNFLCEGELFLFGSILAEFFRLYGTINSFHILEVVNTSNNEIFKWEQRTSLHGVI</sequence>
<dbReference type="Proteomes" id="UP000188602">
    <property type="component" value="Unassembled WGS sequence"/>
</dbReference>
<gene>
    <name evidence="1" type="ORF">BKL49_11580</name>
</gene>
<dbReference type="PIRSF" id="PIRSF028304">
    <property type="entry name" value="UCP028304"/>
    <property type="match status" value="1"/>
</dbReference>
<evidence type="ECO:0000313" key="2">
    <source>
        <dbReference type="Proteomes" id="UP000188602"/>
    </source>
</evidence>
<dbReference type="PANTHER" id="PTHR35370:SF4">
    <property type="entry name" value="TYPE VI SECRETION SYSTEM BASEPLATE SUBUNIT TSSF"/>
    <property type="match status" value="1"/>
</dbReference>
<dbReference type="OrthoDB" id="9763676at2"/>
<dbReference type="InterPro" id="IPR010272">
    <property type="entry name" value="T6SS_TssF"/>
</dbReference>
<reference evidence="1 2" key="1">
    <citation type="submission" date="2016-10" db="EMBL/GenBank/DDBJ databases">
        <title>Rodentibacter gen. nov. and new species.</title>
        <authorList>
            <person name="Christensen H."/>
        </authorList>
    </citation>
    <scope>NUCLEOTIDE SEQUENCE [LARGE SCALE GENOMIC DNA]</scope>
    <source>
        <strain evidence="1 2">Ac151</strain>
    </source>
</reference>
<proteinExistence type="predicted"/>
<dbReference type="STRING" id="1907939.BKL49_11580"/>
<dbReference type="NCBIfam" id="TIGR03359">
    <property type="entry name" value="VI_chp_6"/>
    <property type="match status" value="1"/>
</dbReference>
<keyword evidence="2" id="KW-1185">Reference proteome</keyword>
<organism evidence="1 2">
    <name type="scientific">Rodentibacter myodis</name>
    <dbReference type="NCBI Taxonomy" id="1907939"/>
    <lineage>
        <taxon>Bacteria</taxon>
        <taxon>Pseudomonadati</taxon>
        <taxon>Pseudomonadota</taxon>
        <taxon>Gammaproteobacteria</taxon>
        <taxon>Pasteurellales</taxon>
        <taxon>Pasteurellaceae</taxon>
        <taxon>Rodentibacter</taxon>
    </lineage>
</organism>
<comment type="caution">
    <text evidence="1">The sequence shown here is derived from an EMBL/GenBank/DDBJ whole genome shotgun (WGS) entry which is preliminary data.</text>
</comment>
<dbReference type="RefSeq" id="WP_077425674.1">
    <property type="nucleotide sequence ID" value="NZ_MLHQ01000039.1"/>
</dbReference>
<dbReference type="PANTHER" id="PTHR35370">
    <property type="entry name" value="CYTOPLASMIC PROTEIN-RELATED-RELATED"/>
    <property type="match status" value="1"/>
</dbReference>
<dbReference type="Pfam" id="PF05947">
    <property type="entry name" value="T6SS_TssF"/>
    <property type="match status" value="1"/>
</dbReference>
<dbReference type="AlphaFoldDB" id="A0A1V3JG82"/>
<protein>
    <submittedName>
        <fullName evidence="1">Type VI secretion protein</fullName>
    </submittedName>
</protein>
<accession>A0A1V3JG82</accession>
<name>A0A1V3JG82_9PAST</name>
<dbReference type="EMBL" id="MLHQ01000039">
    <property type="protein sequence ID" value="OOF55439.1"/>
    <property type="molecule type" value="Genomic_DNA"/>
</dbReference>